<keyword evidence="3" id="KW-0233">DNA recombination</keyword>
<evidence type="ECO:0000259" key="5">
    <source>
        <dbReference type="PROSITE" id="PS51898"/>
    </source>
</evidence>
<dbReference type="InterPro" id="IPR052925">
    <property type="entry name" value="Phage_Integrase-like_Recomb"/>
</dbReference>
<dbReference type="PROSITE" id="PS51898">
    <property type="entry name" value="TYR_RECOMBINASE"/>
    <property type="match status" value="1"/>
</dbReference>
<evidence type="ECO:0000256" key="4">
    <source>
        <dbReference type="PROSITE-ProRule" id="PRU01248"/>
    </source>
</evidence>
<dbReference type="PROSITE" id="PS51900">
    <property type="entry name" value="CB"/>
    <property type="match status" value="1"/>
</dbReference>
<dbReference type="GO" id="GO:0015074">
    <property type="term" value="P:DNA integration"/>
    <property type="evidence" value="ECO:0007669"/>
    <property type="project" value="UniProtKB-KW"/>
</dbReference>
<organism evidence="7 8">
    <name type="scientific">Pseudomonas putida ND6</name>
    <dbReference type="NCBI Taxonomy" id="231023"/>
    <lineage>
        <taxon>Bacteria</taxon>
        <taxon>Pseudomonadati</taxon>
        <taxon>Pseudomonadota</taxon>
        <taxon>Gammaproteobacteria</taxon>
        <taxon>Pseudomonadales</taxon>
        <taxon>Pseudomonadaceae</taxon>
        <taxon>Pseudomonas</taxon>
    </lineage>
</organism>
<dbReference type="KEGG" id="ppi:ND028"/>
<feature type="domain" description="Core-binding (CB)" evidence="6">
    <location>
        <begin position="44"/>
        <end position="121"/>
    </location>
</feature>
<dbReference type="Proteomes" id="UP000005268">
    <property type="component" value="Plasmid pND6-1"/>
</dbReference>
<evidence type="ECO:0000256" key="1">
    <source>
        <dbReference type="ARBA" id="ARBA00022908"/>
    </source>
</evidence>
<gene>
    <name evidence="7" type="ORF">ND028</name>
</gene>
<keyword evidence="2 4" id="KW-0238">DNA-binding</keyword>
<dbReference type="InterPro" id="IPR013762">
    <property type="entry name" value="Integrase-like_cat_sf"/>
</dbReference>
<keyword evidence="1" id="KW-0229">DNA integration</keyword>
<evidence type="ECO:0000313" key="7">
    <source>
        <dbReference type="EMBL" id="AAP44261.1"/>
    </source>
</evidence>
<evidence type="ECO:0000256" key="2">
    <source>
        <dbReference type="ARBA" id="ARBA00023125"/>
    </source>
</evidence>
<dbReference type="CDD" id="cd00799">
    <property type="entry name" value="INT_Cre_C"/>
    <property type="match status" value="1"/>
</dbReference>
<reference evidence="7 8" key="1">
    <citation type="journal article" date="2004" name="Gene">
        <title>Complete nucleotide sequence and organization of the naphthalene catabolic plasmid pND6-1 from Pseudomonas sp. strain ND6.</title>
        <authorList>
            <person name="Li W."/>
            <person name="Shi J."/>
            <person name="Wang X."/>
            <person name="Han Y."/>
            <person name="Tong W."/>
            <person name="Ma L."/>
            <person name="Liu B."/>
            <person name="Cai B."/>
        </authorList>
    </citation>
    <scope>NUCLEOTIDE SEQUENCE [LARGE SCALE GENOMIC DNA]</scope>
    <source>
        <strain evidence="7 8">ND6</strain>
        <plasmid evidence="8">pnd6-1</plasmid>
    </source>
</reference>
<name>Q6XUM4_PSEPU</name>
<dbReference type="PANTHER" id="PTHR34605">
    <property type="entry name" value="PHAGE_INTEGRASE DOMAIN-CONTAINING PROTEIN"/>
    <property type="match status" value="1"/>
</dbReference>
<evidence type="ECO:0000256" key="3">
    <source>
        <dbReference type="ARBA" id="ARBA00023172"/>
    </source>
</evidence>
<proteinExistence type="predicted"/>
<evidence type="ECO:0000313" key="8">
    <source>
        <dbReference type="Proteomes" id="UP000005268"/>
    </source>
</evidence>
<feature type="domain" description="Tyr recombinase" evidence="5">
    <location>
        <begin position="147"/>
        <end position="346"/>
    </location>
</feature>
<dbReference type="InterPro" id="IPR002104">
    <property type="entry name" value="Integrase_catalytic"/>
</dbReference>
<dbReference type="InterPro" id="IPR010998">
    <property type="entry name" value="Integrase_recombinase_N"/>
</dbReference>
<dbReference type="Gene3D" id="1.10.150.130">
    <property type="match status" value="1"/>
</dbReference>
<dbReference type="Gene3D" id="1.10.443.10">
    <property type="entry name" value="Intergrase catalytic core"/>
    <property type="match status" value="1"/>
</dbReference>
<dbReference type="AlphaFoldDB" id="Q6XUM4"/>
<sequence length="351" mass="39030">MSIICGTHGLNRRFVMTAGNNDENLPTRRHEEPTVLARTPGTLTTPEQLAEQHQRFLAAATTDNTRRTYRSAIRHFLAWGGVLPCDEAALIRYLLSFAEVLNPRTLALRLTALSQWHRYQGFPDPTASATVGKTLRGIERVNGRPRQKAKALVLEDLERIVVHLNTLDGLATLRDSALLQVGYFGAFRRSELVTLEMQYLEWEQEGLRITLPRSKTDQEGEGLDKAIPYGDSICCPATALRRWLDAAQIVQGPLFRRISRWGVLGEVALHEGSVNTILTARAEAAGLLYVPELSSHSLRRGLATSAHRAGADFLEIKRQGGWRHDGTVHGYIEEAGAFEENAAGSLLRRKP</sequence>
<dbReference type="SUPFAM" id="SSF47823">
    <property type="entry name" value="lambda integrase-like, N-terminal domain"/>
    <property type="match status" value="1"/>
</dbReference>
<dbReference type="Pfam" id="PF00589">
    <property type="entry name" value="Phage_integrase"/>
    <property type="match status" value="1"/>
</dbReference>
<keyword evidence="7" id="KW-0614">Plasmid</keyword>
<protein>
    <submittedName>
        <fullName evidence="7">Integrase-like protein</fullName>
    </submittedName>
</protein>
<accession>Q6XUM4</accession>
<dbReference type="InterPro" id="IPR044068">
    <property type="entry name" value="CB"/>
</dbReference>
<dbReference type="SUPFAM" id="SSF56349">
    <property type="entry name" value="DNA breaking-rejoining enzymes"/>
    <property type="match status" value="1"/>
</dbReference>
<geneLocation type="plasmid" evidence="8">
    <name>pnd6-1</name>
</geneLocation>
<dbReference type="GO" id="GO:0006310">
    <property type="term" value="P:DNA recombination"/>
    <property type="evidence" value="ECO:0007669"/>
    <property type="project" value="UniProtKB-KW"/>
</dbReference>
<dbReference type="EMBL" id="AY208917">
    <property type="protein sequence ID" value="AAP44261.1"/>
    <property type="molecule type" value="Genomic_DNA"/>
</dbReference>
<dbReference type="InterPro" id="IPR011010">
    <property type="entry name" value="DNA_brk_join_enz"/>
</dbReference>
<evidence type="ECO:0000259" key="6">
    <source>
        <dbReference type="PROSITE" id="PS51900"/>
    </source>
</evidence>
<dbReference type="GO" id="GO:0003677">
    <property type="term" value="F:DNA binding"/>
    <property type="evidence" value="ECO:0007669"/>
    <property type="project" value="UniProtKB-UniRule"/>
</dbReference>
<dbReference type="PANTHER" id="PTHR34605:SF3">
    <property type="entry name" value="P CELL-TYPE AGGLUTINATION PROTEIN MAP4-LIKE-RELATED"/>
    <property type="match status" value="1"/>
</dbReference>